<dbReference type="SMART" id="SM00547">
    <property type="entry name" value="ZnF_RBZ"/>
    <property type="match status" value="1"/>
</dbReference>
<organism evidence="12 13">
    <name type="scientific">Mizuhopecten yessoensis</name>
    <name type="common">Japanese scallop</name>
    <name type="synonym">Patinopecten yessoensis</name>
    <dbReference type="NCBI Taxonomy" id="6573"/>
    <lineage>
        <taxon>Eukaryota</taxon>
        <taxon>Metazoa</taxon>
        <taxon>Spiralia</taxon>
        <taxon>Lophotrochozoa</taxon>
        <taxon>Mollusca</taxon>
        <taxon>Bivalvia</taxon>
        <taxon>Autobranchia</taxon>
        <taxon>Pteriomorphia</taxon>
        <taxon>Pectinida</taxon>
        <taxon>Pectinoidea</taxon>
        <taxon>Pectinidae</taxon>
        <taxon>Mizuhopecten</taxon>
    </lineage>
</organism>
<accession>A0A210R0E1</accession>
<dbReference type="InterPro" id="IPR014001">
    <property type="entry name" value="Helicase_ATP-bd"/>
</dbReference>
<dbReference type="PANTHER" id="PTHR45766">
    <property type="entry name" value="DNA ANNEALING HELICASE AND ENDONUCLEASE ZRANB3 FAMILY MEMBER"/>
    <property type="match status" value="1"/>
</dbReference>
<feature type="region of interest" description="Disordered" evidence="8">
    <location>
        <begin position="588"/>
        <end position="655"/>
    </location>
</feature>
<dbReference type="SMART" id="SM00490">
    <property type="entry name" value="HELICc"/>
    <property type="match status" value="1"/>
</dbReference>
<evidence type="ECO:0000256" key="8">
    <source>
        <dbReference type="SAM" id="MobiDB-lite"/>
    </source>
</evidence>
<feature type="domain" description="Helicase C-terminal" evidence="11">
    <location>
        <begin position="328"/>
        <end position="488"/>
    </location>
</feature>
<gene>
    <name evidence="12" type="ORF">KP79_PYT10449</name>
</gene>
<dbReference type="STRING" id="6573.A0A210R0E1"/>
<feature type="compositionally biased region" description="Basic residues" evidence="8">
    <location>
        <begin position="705"/>
        <end position="721"/>
    </location>
</feature>
<keyword evidence="5 12" id="KW-0347">Helicase</keyword>
<dbReference type="PROSITE" id="PS01358">
    <property type="entry name" value="ZF_RANBP2_1"/>
    <property type="match status" value="1"/>
</dbReference>
<dbReference type="GO" id="GO:0004386">
    <property type="term" value="F:helicase activity"/>
    <property type="evidence" value="ECO:0007669"/>
    <property type="project" value="UniProtKB-KW"/>
</dbReference>
<feature type="region of interest" description="Disordered" evidence="8">
    <location>
        <begin position="673"/>
        <end position="734"/>
    </location>
</feature>
<evidence type="ECO:0000256" key="9">
    <source>
        <dbReference type="SAM" id="Phobius"/>
    </source>
</evidence>
<dbReference type="SUPFAM" id="SSF90209">
    <property type="entry name" value="Ran binding protein zinc finger-like"/>
    <property type="match status" value="1"/>
</dbReference>
<keyword evidence="2" id="KW-0547">Nucleotide-binding</keyword>
<feature type="compositionally biased region" description="Polar residues" evidence="8">
    <location>
        <begin position="774"/>
        <end position="788"/>
    </location>
</feature>
<dbReference type="CDD" id="cd18793">
    <property type="entry name" value="SF2_C_SNF"/>
    <property type="match status" value="1"/>
</dbReference>
<dbReference type="GO" id="GO:0031297">
    <property type="term" value="P:replication fork processing"/>
    <property type="evidence" value="ECO:0007669"/>
    <property type="project" value="TreeGrafter"/>
</dbReference>
<feature type="compositionally biased region" description="Polar residues" evidence="8">
    <location>
        <begin position="722"/>
        <end position="734"/>
    </location>
</feature>
<dbReference type="Pfam" id="PF00271">
    <property type="entry name" value="Helicase_C"/>
    <property type="match status" value="1"/>
</dbReference>
<evidence type="ECO:0000256" key="1">
    <source>
        <dbReference type="ARBA" id="ARBA00022723"/>
    </source>
</evidence>
<dbReference type="GO" id="GO:0004520">
    <property type="term" value="F:DNA endonuclease activity"/>
    <property type="evidence" value="ECO:0007669"/>
    <property type="project" value="TreeGrafter"/>
</dbReference>
<dbReference type="InterPro" id="IPR001876">
    <property type="entry name" value="Znf_RanBP2"/>
</dbReference>
<dbReference type="Gene3D" id="3.40.50.10810">
    <property type="entry name" value="Tandem AAA-ATPase domain"/>
    <property type="match status" value="1"/>
</dbReference>
<evidence type="ECO:0000256" key="4">
    <source>
        <dbReference type="ARBA" id="ARBA00022801"/>
    </source>
</evidence>
<evidence type="ECO:0000256" key="7">
    <source>
        <dbReference type="ARBA" id="ARBA00022840"/>
    </source>
</evidence>
<keyword evidence="9" id="KW-1133">Transmembrane helix</keyword>
<dbReference type="GO" id="GO:0016787">
    <property type="term" value="F:hydrolase activity"/>
    <property type="evidence" value="ECO:0007669"/>
    <property type="project" value="UniProtKB-KW"/>
</dbReference>
<sequence>MAGKRRNSHDEQVLSSLPTKLCSRLMDFQKEGVCFAVKKNGRCLIADEMGLGKTLQAISVAYFYRKEWPLLIIVPSSLKFVWVEEIEKWLPDVQPKDIYLIQTGNDASGFAEAKISIATFGLLCKSTSKILHEALTNQKFEVVIVDESHSIRNTKTSSCKAIVPLVKSANRRILLSGTPSLARPVELFPQIDALCPGKFGTWWNFTAKYCDAKTEMFGRVRRRRVDGASNLEELAQRLSSMLMIRRLKSDVLTQLPPKQRQRVLFQLKDSEIKTEIKTTFGELRPLLTKGKDKVDMMNAMQQEGKGGHSTNILIQKLYRLSGEAKIGPARDYVEMLCENENLKFLVFAYHHSMMNGLQQSLYNKKVKFIRIDGETPPSDRQMYVRQFQSDPDTKVAVLSILAAGVGLTFTAASLVVFAEMYWTPGMMIQCEDRAHRIGQTACVSIHYLVAKETMDEWVWSAVCKKTIVTTTTLNGKKQELAADKGSRYQIDILSNADAVLPQPTKDVDLSGMFVSQQPKDQTSILDFVSSGKKRKKSGPDGNCKRKKRVASTASTGVIDLVEEDDMSVVEEDDESVIEEDESVIEEDEFVVDDDELGVEKDDNLSDDCLHDISLHRPGKGDKNSHKQSSVKRSSVDARKEAGDHDNSNKTATSRVRRLHNVDNTCLSIKDAEDDDDDFIHTPGSKGTRRTVGKTGNERKTVSTSKKAKRDSKPINKLRRKLSLSQTTTNSTRTSDASKAVMWSCSVCTFLNHDDLPYCEMCNEAKTKAVVTPQQGNIQSNRANDPSSHTKSKEIHSHCGLQGHTESNEALDTCGVQNLAKSSETVGSCIAENIIHSREIGSTNSNLNDLQCKGETTLKSSASGTNQSVSQCKQREESSLDTQCDRSNLNLHCNKFSHTDQCEKLSASNQCDKSSLLEVTFTPKTRTVGDPEDVTLEVTSHDGSESLFSDDTQSINDITSYDSDTHIEEDGEDTICDNDDSDLEIGSQFDLNFESQFDFDNEPHVGDDIESHNDQNVATDNNLNAQTLKEKSRWKKDDGEEEGEKEVEHIEDVMEDIFEDDWEEEVLSQYNSEENPNQGTCPQANVRVVDLDTVTVHKCLMYCCSRYTGRVYLFDWEGNSLEANFLPLDVELGNQDALPDLLLHPDNLRLVERFVREWNSLSETKRRLIMKSGIQFISPLRAYEDLRSGKTNCSQRHISKEDIASKAITKAQEVKGSTRVIRKPQVKGQISVKCDEVTSATGAQSHGVVQAMSEDGTPLCLHCYTPYTNKLLGRDSITNAEHAWTTRFCSRSCMDSYWMKTNSKYGRDRVYEAEHGCCQICGFEAHAFFRQIRDNPDLKQRAELINGSKFCVLTSRQREQMVKHPAAGQFWHADHIRPVWEGGGECDIDNLRTLCVLCHQKVTAAQAKKRAHIRKLGPGTGDISMFFRPVNFKSSLGQQGTKL</sequence>
<dbReference type="InterPro" id="IPR000330">
    <property type="entry name" value="SNF2_N"/>
</dbReference>
<reference evidence="12 13" key="1">
    <citation type="journal article" date="2017" name="Nat. Ecol. Evol.">
        <title>Scallop genome provides insights into evolution of bilaterian karyotype and development.</title>
        <authorList>
            <person name="Wang S."/>
            <person name="Zhang J."/>
            <person name="Jiao W."/>
            <person name="Li J."/>
            <person name="Xun X."/>
            <person name="Sun Y."/>
            <person name="Guo X."/>
            <person name="Huan P."/>
            <person name="Dong B."/>
            <person name="Zhang L."/>
            <person name="Hu X."/>
            <person name="Sun X."/>
            <person name="Wang J."/>
            <person name="Zhao C."/>
            <person name="Wang Y."/>
            <person name="Wang D."/>
            <person name="Huang X."/>
            <person name="Wang R."/>
            <person name="Lv J."/>
            <person name="Li Y."/>
            <person name="Zhang Z."/>
            <person name="Liu B."/>
            <person name="Lu W."/>
            <person name="Hui Y."/>
            <person name="Liang J."/>
            <person name="Zhou Z."/>
            <person name="Hou R."/>
            <person name="Li X."/>
            <person name="Liu Y."/>
            <person name="Li H."/>
            <person name="Ning X."/>
            <person name="Lin Y."/>
            <person name="Zhao L."/>
            <person name="Xing Q."/>
            <person name="Dou J."/>
            <person name="Li Y."/>
            <person name="Mao J."/>
            <person name="Guo H."/>
            <person name="Dou H."/>
            <person name="Li T."/>
            <person name="Mu C."/>
            <person name="Jiang W."/>
            <person name="Fu Q."/>
            <person name="Fu X."/>
            <person name="Miao Y."/>
            <person name="Liu J."/>
            <person name="Yu Q."/>
            <person name="Li R."/>
            <person name="Liao H."/>
            <person name="Li X."/>
            <person name="Kong Y."/>
            <person name="Jiang Z."/>
            <person name="Chourrout D."/>
            <person name="Li R."/>
            <person name="Bao Z."/>
        </authorList>
    </citation>
    <scope>NUCLEOTIDE SEQUENCE [LARGE SCALE GENOMIC DNA]</scope>
    <source>
        <strain evidence="12 13">PY_sf001</strain>
    </source>
</reference>
<dbReference type="SUPFAM" id="SSF52540">
    <property type="entry name" value="P-loop containing nucleoside triphosphate hydrolases"/>
    <property type="match status" value="2"/>
</dbReference>
<dbReference type="Gene3D" id="2.30.30.380">
    <property type="entry name" value="Zn-finger domain of Sec23/24"/>
    <property type="match status" value="1"/>
</dbReference>
<dbReference type="GO" id="GO:0003676">
    <property type="term" value="F:nucleic acid binding"/>
    <property type="evidence" value="ECO:0007669"/>
    <property type="project" value="InterPro"/>
</dbReference>
<keyword evidence="9" id="KW-0812">Transmembrane</keyword>
<dbReference type="PROSITE" id="PS51192">
    <property type="entry name" value="HELICASE_ATP_BIND_1"/>
    <property type="match status" value="1"/>
</dbReference>
<dbReference type="GO" id="GO:0006281">
    <property type="term" value="P:DNA repair"/>
    <property type="evidence" value="ECO:0007669"/>
    <property type="project" value="TreeGrafter"/>
</dbReference>
<keyword evidence="13" id="KW-1185">Reference proteome</keyword>
<feature type="domain" description="Helicase ATP-binding" evidence="10">
    <location>
        <begin position="34"/>
        <end position="197"/>
    </location>
</feature>
<dbReference type="InterPro" id="IPR038718">
    <property type="entry name" value="SNF2-like_sf"/>
</dbReference>
<name>A0A210R0E1_MIZYE</name>
<keyword evidence="9" id="KW-0472">Membrane</keyword>
<dbReference type="Pfam" id="PF00176">
    <property type="entry name" value="SNF2-rel_dom"/>
    <property type="match status" value="1"/>
</dbReference>
<dbReference type="OrthoDB" id="2801544at2759"/>
<evidence type="ECO:0000259" key="11">
    <source>
        <dbReference type="PROSITE" id="PS51194"/>
    </source>
</evidence>
<evidence type="ECO:0000259" key="10">
    <source>
        <dbReference type="PROSITE" id="PS51192"/>
    </source>
</evidence>
<feature type="region of interest" description="Disordered" evidence="8">
    <location>
        <begin position="774"/>
        <end position="801"/>
    </location>
</feature>
<dbReference type="SMART" id="SM00487">
    <property type="entry name" value="DEXDc"/>
    <property type="match status" value="1"/>
</dbReference>
<dbReference type="InterPro" id="IPR049730">
    <property type="entry name" value="SNF2/RAD54-like_C"/>
</dbReference>
<dbReference type="PROSITE" id="PS51194">
    <property type="entry name" value="HELICASE_CTER"/>
    <property type="match status" value="1"/>
</dbReference>
<dbReference type="CDD" id="cd18010">
    <property type="entry name" value="DEXHc_HARP_SMARCAL1"/>
    <property type="match status" value="1"/>
</dbReference>
<feature type="region of interest" description="Disordered" evidence="8">
    <location>
        <begin position="529"/>
        <end position="550"/>
    </location>
</feature>
<evidence type="ECO:0000256" key="2">
    <source>
        <dbReference type="ARBA" id="ARBA00022741"/>
    </source>
</evidence>
<keyword evidence="12" id="KW-0540">Nuclease</keyword>
<evidence type="ECO:0000256" key="6">
    <source>
        <dbReference type="ARBA" id="ARBA00022833"/>
    </source>
</evidence>
<dbReference type="InterPro" id="IPR027417">
    <property type="entry name" value="P-loop_NTPase"/>
</dbReference>
<evidence type="ECO:0000313" key="13">
    <source>
        <dbReference type="Proteomes" id="UP000242188"/>
    </source>
</evidence>
<keyword evidence="7" id="KW-0067">ATP-binding</keyword>
<dbReference type="Proteomes" id="UP000242188">
    <property type="component" value="Unassembled WGS sequence"/>
</dbReference>
<dbReference type="InterPro" id="IPR001650">
    <property type="entry name" value="Helicase_C-like"/>
</dbReference>
<dbReference type="GO" id="GO:0008270">
    <property type="term" value="F:zinc ion binding"/>
    <property type="evidence" value="ECO:0007669"/>
    <property type="project" value="UniProtKB-KW"/>
</dbReference>
<keyword evidence="4" id="KW-0378">Hydrolase</keyword>
<dbReference type="Pfam" id="PF01844">
    <property type="entry name" value="HNH"/>
    <property type="match status" value="1"/>
</dbReference>
<comment type="caution">
    <text evidence="12">The sequence shown here is derived from an EMBL/GenBank/DDBJ whole genome shotgun (WGS) entry which is preliminary data.</text>
</comment>
<dbReference type="InterPro" id="IPR036443">
    <property type="entry name" value="Znf_RanBP2_sf"/>
</dbReference>
<dbReference type="InterPro" id="IPR003615">
    <property type="entry name" value="HNH_nuc"/>
</dbReference>
<keyword evidence="3" id="KW-0863">Zinc-finger</keyword>
<dbReference type="GO" id="GO:0043596">
    <property type="term" value="C:nuclear replication fork"/>
    <property type="evidence" value="ECO:0007669"/>
    <property type="project" value="TreeGrafter"/>
</dbReference>
<keyword evidence="1" id="KW-0479">Metal-binding</keyword>
<protein>
    <submittedName>
        <fullName evidence="12">DNA annealing helicase and endonuclease ZRANB3</fullName>
    </submittedName>
</protein>
<evidence type="ECO:0000313" key="12">
    <source>
        <dbReference type="EMBL" id="OWF54351.1"/>
    </source>
</evidence>
<dbReference type="GO" id="GO:0005524">
    <property type="term" value="F:ATP binding"/>
    <property type="evidence" value="ECO:0007669"/>
    <property type="project" value="UniProtKB-KW"/>
</dbReference>
<dbReference type="InterPro" id="IPR002711">
    <property type="entry name" value="HNH"/>
</dbReference>
<dbReference type="EMBL" id="NEDP02001069">
    <property type="protein sequence ID" value="OWF54351.1"/>
    <property type="molecule type" value="Genomic_DNA"/>
</dbReference>
<keyword evidence="12" id="KW-0255">Endonuclease</keyword>
<feature type="compositionally biased region" description="Basic and acidic residues" evidence="8">
    <location>
        <begin position="597"/>
        <end position="624"/>
    </location>
</feature>
<feature type="transmembrane region" description="Helical" evidence="9">
    <location>
        <begin position="395"/>
        <end position="422"/>
    </location>
</feature>
<proteinExistence type="predicted"/>
<evidence type="ECO:0000256" key="3">
    <source>
        <dbReference type="ARBA" id="ARBA00022771"/>
    </source>
</evidence>
<dbReference type="PANTHER" id="PTHR45766:SF3">
    <property type="entry name" value="DNA ANNEALING HELICASE AND ENDONUCLEASE ZRANB3"/>
    <property type="match status" value="1"/>
</dbReference>
<evidence type="ECO:0000256" key="5">
    <source>
        <dbReference type="ARBA" id="ARBA00022806"/>
    </source>
</evidence>
<feature type="compositionally biased region" description="Basic and acidic residues" evidence="8">
    <location>
        <begin position="633"/>
        <end position="647"/>
    </location>
</feature>
<keyword evidence="6" id="KW-0862">Zinc</keyword>
<dbReference type="CDD" id="cd00085">
    <property type="entry name" value="HNHc"/>
    <property type="match status" value="1"/>
</dbReference>
<dbReference type="Gene3D" id="3.40.50.300">
    <property type="entry name" value="P-loop containing nucleotide triphosphate hydrolases"/>
    <property type="match status" value="1"/>
</dbReference>
<dbReference type="Gene3D" id="1.10.30.50">
    <property type="match status" value="1"/>
</dbReference>